<accession>A0A2N8RF26</accession>
<evidence type="ECO:0000256" key="5">
    <source>
        <dbReference type="ARBA" id="ARBA00022695"/>
    </source>
</evidence>
<dbReference type="Proteomes" id="UP000236003">
    <property type="component" value="Unassembled WGS sequence"/>
</dbReference>
<evidence type="ECO:0000256" key="7">
    <source>
        <dbReference type="HAMAP-Rule" id="MF_00108"/>
    </source>
</evidence>
<dbReference type="FunFam" id="3.90.550.10:FF:000003">
    <property type="entry name" value="2-C-methyl-D-erythritol 4-phosphate cytidylyltransferase"/>
    <property type="match status" value="1"/>
</dbReference>
<dbReference type="NCBIfam" id="TIGR00453">
    <property type="entry name" value="ispD"/>
    <property type="match status" value="1"/>
</dbReference>
<dbReference type="AlphaFoldDB" id="A0A2N8RF26"/>
<evidence type="ECO:0000256" key="6">
    <source>
        <dbReference type="ARBA" id="ARBA00023229"/>
    </source>
</evidence>
<keyword evidence="6 7" id="KW-0414">Isoprene biosynthesis</keyword>
<comment type="caution">
    <text evidence="8">The sequence shown here is derived from an EMBL/GenBank/DDBJ whole genome shotgun (WGS) entry which is preliminary data.</text>
</comment>
<comment type="similarity">
    <text evidence="3 7">Belongs to the IspD/TarI cytidylyltransferase family. IspD subfamily.</text>
</comment>
<comment type="catalytic activity">
    <reaction evidence="1 7">
        <text>2-C-methyl-D-erythritol 4-phosphate + CTP + H(+) = 4-CDP-2-C-methyl-D-erythritol + diphosphate</text>
        <dbReference type="Rhea" id="RHEA:13429"/>
        <dbReference type="ChEBI" id="CHEBI:15378"/>
        <dbReference type="ChEBI" id="CHEBI:33019"/>
        <dbReference type="ChEBI" id="CHEBI:37563"/>
        <dbReference type="ChEBI" id="CHEBI:57823"/>
        <dbReference type="ChEBI" id="CHEBI:58262"/>
        <dbReference type="EC" id="2.7.7.60"/>
    </reaction>
</comment>
<sequence>MTSRKPPAFWVVIPAAGVGSRMGADRPKQYLLLGERSIIEHTLDCFLNHPALAGVVVCIAAEDPYWPSLPCASDARIERASGGQERCDSVLNGLQRLGELGAADNDWVLVHDAARPNLARGDLDKLLAELACDSVGGLLAVPARDTLKRVGADGRVVETVDRSVIWQAFTPQMFRLGMLREALEAALIAGVQVTDEASALEWAGHSPRVVEGRADNLKVTRPEDLEWLAQRWSADHPS</sequence>
<dbReference type="CDD" id="cd02516">
    <property type="entry name" value="CDP-ME_synthetase"/>
    <property type="match status" value="1"/>
</dbReference>
<dbReference type="PANTHER" id="PTHR32125">
    <property type="entry name" value="2-C-METHYL-D-ERYTHRITOL 4-PHOSPHATE CYTIDYLYLTRANSFERASE, CHLOROPLASTIC"/>
    <property type="match status" value="1"/>
</dbReference>
<dbReference type="GO" id="GO:0050518">
    <property type="term" value="F:2-C-methyl-D-erythritol 4-phosphate cytidylyltransferase activity"/>
    <property type="evidence" value="ECO:0007669"/>
    <property type="project" value="UniProtKB-UniRule"/>
</dbReference>
<comment type="pathway">
    <text evidence="2 7">Isoprenoid biosynthesis; isopentenyl diphosphate biosynthesis via DXP pathway; isopentenyl diphosphate from 1-deoxy-D-xylulose 5-phosphate: step 2/6.</text>
</comment>
<dbReference type="RefSeq" id="WP_102820472.1">
    <property type="nucleotide sequence ID" value="NZ_JAMOHR010000007.1"/>
</dbReference>
<evidence type="ECO:0000256" key="1">
    <source>
        <dbReference type="ARBA" id="ARBA00001282"/>
    </source>
</evidence>
<comment type="function">
    <text evidence="7">Catalyzes the formation of 4-diphosphocytidyl-2-C-methyl-D-erythritol from CTP and 2-C-methyl-D-erythritol 4-phosphate (MEP).</text>
</comment>
<keyword evidence="5 7" id="KW-0548">Nucleotidyltransferase</keyword>
<dbReference type="SUPFAM" id="SSF53448">
    <property type="entry name" value="Nucleotide-diphospho-sugar transferases"/>
    <property type="match status" value="1"/>
</dbReference>
<feature type="site" description="Positions MEP for the nucleophilic attack" evidence="7">
    <location>
        <position position="218"/>
    </location>
</feature>
<dbReference type="Gene3D" id="3.90.550.10">
    <property type="entry name" value="Spore Coat Polysaccharide Biosynthesis Protein SpsA, Chain A"/>
    <property type="match status" value="1"/>
</dbReference>
<name>A0A2N8RF26_STUST</name>
<dbReference type="EC" id="2.7.7.60" evidence="7"/>
<evidence type="ECO:0000313" key="8">
    <source>
        <dbReference type="EMBL" id="PNF59686.1"/>
    </source>
</evidence>
<dbReference type="Pfam" id="PF01128">
    <property type="entry name" value="IspD"/>
    <property type="match status" value="1"/>
</dbReference>
<dbReference type="InterPro" id="IPR050088">
    <property type="entry name" value="IspD/TarI_cytidylyltransf_bact"/>
</dbReference>
<evidence type="ECO:0000256" key="3">
    <source>
        <dbReference type="ARBA" id="ARBA00009789"/>
    </source>
</evidence>
<protein>
    <recommendedName>
        <fullName evidence="7">2-C-methyl-D-erythritol 4-phosphate cytidylyltransferase</fullName>
        <ecNumber evidence="7">2.7.7.60</ecNumber>
    </recommendedName>
    <alternativeName>
        <fullName evidence="7">4-diphosphocytidyl-2C-methyl-D-erythritol synthase</fullName>
    </alternativeName>
    <alternativeName>
        <fullName evidence="7">MEP cytidylyltransferase</fullName>
        <shortName evidence="7">MCT</shortName>
    </alternativeName>
</protein>
<gene>
    <name evidence="7" type="primary">ispD</name>
    <name evidence="8" type="ORF">CXK99_09700</name>
</gene>
<reference evidence="8 9" key="1">
    <citation type="submission" date="2018-01" db="EMBL/GenBank/DDBJ databases">
        <title>Denitrification phenotypes of diverse strains of Pseudomonas stutzeri.</title>
        <authorList>
            <person name="Milligan D.A."/>
            <person name="Bergaust L."/>
            <person name="Bakken L.R."/>
            <person name="Frostegard A."/>
        </authorList>
    </citation>
    <scope>NUCLEOTIDE SEQUENCE [LARGE SCALE GENOMIC DNA]</scope>
    <source>
        <strain evidence="8 9">CCUG 44592</strain>
    </source>
</reference>
<keyword evidence="4 7" id="KW-0808">Transferase</keyword>
<dbReference type="PANTHER" id="PTHR32125:SF4">
    <property type="entry name" value="2-C-METHYL-D-ERYTHRITOL 4-PHOSPHATE CYTIDYLYLTRANSFERASE, CHLOROPLASTIC"/>
    <property type="match status" value="1"/>
</dbReference>
<dbReference type="GO" id="GO:0019288">
    <property type="term" value="P:isopentenyl diphosphate biosynthetic process, methylerythritol 4-phosphate pathway"/>
    <property type="evidence" value="ECO:0007669"/>
    <property type="project" value="UniProtKB-UniRule"/>
</dbReference>
<feature type="site" description="Transition state stabilizer" evidence="7">
    <location>
        <position position="21"/>
    </location>
</feature>
<organism evidence="8 9">
    <name type="scientific">Stutzerimonas stutzeri</name>
    <name type="common">Pseudomonas stutzeri</name>
    <dbReference type="NCBI Taxonomy" id="316"/>
    <lineage>
        <taxon>Bacteria</taxon>
        <taxon>Pseudomonadati</taxon>
        <taxon>Pseudomonadota</taxon>
        <taxon>Gammaproteobacteria</taxon>
        <taxon>Pseudomonadales</taxon>
        <taxon>Pseudomonadaceae</taxon>
        <taxon>Stutzerimonas</taxon>
    </lineage>
</organism>
<dbReference type="UniPathway" id="UPA00056">
    <property type="reaction ID" value="UER00093"/>
</dbReference>
<dbReference type="PROSITE" id="PS01295">
    <property type="entry name" value="ISPD"/>
    <property type="match status" value="1"/>
</dbReference>
<dbReference type="InterPro" id="IPR029044">
    <property type="entry name" value="Nucleotide-diphossugar_trans"/>
</dbReference>
<dbReference type="EMBL" id="POUM01000007">
    <property type="protein sequence ID" value="PNF59686.1"/>
    <property type="molecule type" value="Genomic_DNA"/>
</dbReference>
<dbReference type="InterPro" id="IPR034683">
    <property type="entry name" value="IspD/TarI"/>
</dbReference>
<feature type="site" description="Transition state stabilizer" evidence="7">
    <location>
        <position position="28"/>
    </location>
</feature>
<evidence type="ECO:0000313" key="9">
    <source>
        <dbReference type="Proteomes" id="UP000236003"/>
    </source>
</evidence>
<proteinExistence type="inferred from homology"/>
<evidence type="ECO:0000256" key="2">
    <source>
        <dbReference type="ARBA" id="ARBA00004787"/>
    </source>
</evidence>
<feature type="site" description="Positions MEP for the nucleophilic attack" evidence="7">
    <location>
        <position position="162"/>
    </location>
</feature>
<evidence type="ECO:0000256" key="4">
    <source>
        <dbReference type="ARBA" id="ARBA00022679"/>
    </source>
</evidence>
<dbReference type="InterPro" id="IPR001228">
    <property type="entry name" value="IspD"/>
</dbReference>
<dbReference type="HAMAP" id="MF_00108">
    <property type="entry name" value="IspD"/>
    <property type="match status" value="1"/>
</dbReference>
<dbReference type="InterPro" id="IPR018294">
    <property type="entry name" value="ISPD_synthase_CS"/>
</dbReference>